<dbReference type="HOGENOM" id="CLU_054350_0_2_9"/>
<evidence type="ECO:0000259" key="3">
    <source>
        <dbReference type="Pfam" id="PF13930"/>
    </source>
</evidence>
<organism evidence="4 5">
    <name type="scientific">Eubacterium plexicaudatum ASF492</name>
    <dbReference type="NCBI Taxonomy" id="1235802"/>
    <lineage>
        <taxon>Bacteria</taxon>
        <taxon>Bacillati</taxon>
        <taxon>Bacillota</taxon>
        <taxon>Clostridia</taxon>
        <taxon>Eubacteriales</taxon>
        <taxon>Eubacteriaceae</taxon>
        <taxon>Eubacterium</taxon>
    </lineage>
</organism>
<evidence type="ECO:0000313" key="5">
    <source>
        <dbReference type="Proteomes" id="UP000012589"/>
    </source>
</evidence>
<dbReference type="Pfam" id="PF13930">
    <property type="entry name" value="Endonuclea_NS_2"/>
    <property type="match status" value="1"/>
</dbReference>
<evidence type="ECO:0000256" key="1">
    <source>
        <dbReference type="SAM" id="MobiDB-lite"/>
    </source>
</evidence>
<keyword evidence="5" id="KW-1185">Reference proteome</keyword>
<dbReference type="eggNOG" id="COG2169">
    <property type="taxonomic scope" value="Bacteria"/>
</dbReference>
<dbReference type="Gene3D" id="3.40.10.10">
    <property type="entry name" value="DNA Methylphosphotriester Repair Domain"/>
    <property type="match status" value="1"/>
</dbReference>
<dbReference type="Gene3D" id="3.40.570.10">
    <property type="entry name" value="Extracellular Endonuclease, subunit A"/>
    <property type="match status" value="1"/>
</dbReference>
<protein>
    <recommendedName>
        <fullName evidence="3">Type VII secretion system protein EssD-like domain-containing protein</fullName>
    </recommendedName>
</protein>
<dbReference type="PATRIC" id="fig|1235802.3.peg.3222"/>
<feature type="signal peptide" evidence="2">
    <location>
        <begin position="1"/>
        <end position="25"/>
    </location>
</feature>
<dbReference type="EMBL" id="AQFT01000092">
    <property type="protein sequence ID" value="EMZ24741.1"/>
    <property type="molecule type" value="Genomic_DNA"/>
</dbReference>
<feature type="compositionally biased region" description="Basic and acidic residues" evidence="1">
    <location>
        <begin position="275"/>
        <end position="289"/>
    </location>
</feature>
<feature type="chain" id="PRO_5038987530" description="Type VII secretion system protein EssD-like domain-containing protein" evidence="2">
    <location>
        <begin position="26"/>
        <end position="303"/>
    </location>
</feature>
<accession>N2A936</accession>
<name>N2A936_9FIRM</name>
<dbReference type="InterPro" id="IPR035451">
    <property type="entry name" value="Ada-like_dom_sf"/>
</dbReference>
<sequence length="303" mass="33790">MRKLKQTLLCVLLCMTTLLTGCTNAEVDTKDTGKDTKNEINMETGTSEPLKDADVVNDPYVIVDENVPGFTKEEITTQSFEQYAELDELGRCGAAFACVGTDLMPMEKRGNISRVKPTGWHSTRYEFVEGKNLYNRCHLIAYQLSGENANEKNLITGTRYMNVSGMLPFEEQVGDYVRETGNHVMYRVTPVFEGDNLIADGVQMEALSVEDDGQGVSYNVYVFNIQPGVEIDYATGESRESEQEALPEQTEGADYVLNTNTKKFHLPTCGSAAQIRDDNRDEYKGDRQQLIDSGYEPCGSCKP</sequence>
<proteinExistence type="predicted"/>
<dbReference type="AlphaFoldDB" id="N2A936"/>
<dbReference type="InterPro" id="IPR044929">
    <property type="entry name" value="DNA/RNA_non-sp_Endonuclease_sf"/>
</dbReference>
<dbReference type="InterPro" id="IPR044927">
    <property type="entry name" value="Endonuclea_NS_2"/>
</dbReference>
<feature type="region of interest" description="Disordered" evidence="1">
    <location>
        <begin position="275"/>
        <end position="303"/>
    </location>
</feature>
<gene>
    <name evidence="4" type="ORF">C823_03045</name>
</gene>
<evidence type="ECO:0000313" key="4">
    <source>
        <dbReference type="EMBL" id="EMZ24741.1"/>
    </source>
</evidence>
<dbReference type="Proteomes" id="UP000012589">
    <property type="component" value="Unassembled WGS sequence"/>
</dbReference>
<dbReference type="SUPFAM" id="SSF57884">
    <property type="entry name" value="Ada DNA repair protein, N-terminal domain (N-Ada 10)"/>
    <property type="match status" value="1"/>
</dbReference>
<keyword evidence="2" id="KW-0732">Signal</keyword>
<dbReference type="PROSITE" id="PS51257">
    <property type="entry name" value="PROKAR_LIPOPROTEIN"/>
    <property type="match status" value="1"/>
</dbReference>
<feature type="domain" description="Type VII secretion system protein EssD-like" evidence="3">
    <location>
        <begin position="79"/>
        <end position="206"/>
    </location>
</feature>
<evidence type="ECO:0000256" key="2">
    <source>
        <dbReference type="SAM" id="SignalP"/>
    </source>
</evidence>
<comment type="caution">
    <text evidence="4">The sequence shown here is derived from an EMBL/GenBank/DDBJ whole genome shotgun (WGS) entry which is preliminary data.</text>
</comment>
<dbReference type="OrthoDB" id="9783680at2"/>
<dbReference type="STRING" id="1235802.C823_03045"/>
<reference evidence="4 5" key="1">
    <citation type="journal article" date="2014" name="Genome Announc.">
        <title>Draft genome sequences of the altered schaedler flora, a defined bacterial community from gnotobiotic mice.</title>
        <authorList>
            <person name="Wannemuehler M.J."/>
            <person name="Overstreet A.M."/>
            <person name="Ward D.V."/>
            <person name="Phillips G.J."/>
        </authorList>
    </citation>
    <scope>NUCLEOTIDE SEQUENCE [LARGE SCALE GENOMIC DNA]</scope>
    <source>
        <strain evidence="4 5">ASF492</strain>
    </source>
</reference>